<accession>A0ABV4QK11</accession>
<sequence length="125" mass="13945">MELYEGGCFPQLRHRVQAHPALGARTRILSAEYGLIMADRLVMPYDRVLTECRAAELRPRVTETLRLDVEMSGPPEAVLVAAEPIYQGLIIGALTAQNIRPCLHLVDDARDWAAFSAVLDTWGWS</sequence>
<name>A0ABV4QK11_9ACTN</name>
<dbReference type="Pfam" id="PF21818">
    <property type="entry name" value="DUF6884"/>
    <property type="match status" value="1"/>
</dbReference>
<evidence type="ECO:0000313" key="3">
    <source>
        <dbReference type="Proteomes" id="UP001569963"/>
    </source>
</evidence>
<dbReference type="InterPro" id="IPR049251">
    <property type="entry name" value="DUF6884"/>
</dbReference>
<evidence type="ECO:0000313" key="2">
    <source>
        <dbReference type="EMBL" id="MFA1543527.1"/>
    </source>
</evidence>
<organism evidence="2 3">
    <name type="scientific">Actinomadura monticuli</name>
    <dbReference type="NCBI Taxonomy" id="3097367"/>
    <lineage>
        <taxon>Bacteria</taxon>
        <taxon>Bacillati</taxon>
        <taxon>Actinomycetota</taxon>
        <taxon>Actinomycetes</taxon>
        <taxon>Streptosporangiales</taxon>
        <taxon>Thermomonosporaceae</taxon>
        <taxon>Actinomadura</taxon>
    </lineage>
</organism>
<dbReference type="EMBL" id="JAXCEI010000019">
    <property type="protein sequence ID" value="MFA1543527.1"/>
    <property type="molecule type" value="Genomic_DNA"/>
</dbReference>
<feature type="domain" description="DUF6884" evidence="1">
    <location>
        <begin position="2"/>
        <end position="69"/>
    </location>
</feature>
<evidence type="ECO:0000259" key="1">
    <source>
        <dbReference type="Pfam" id="PF21818"/>
    </source>
</evidence>
<reference evidence="2 3" key="1">
    <citation type="submission" date="2023-11" db="EMBL/GenBank/DDBJ databases">
        <title>Actinomadura monticuli sp. nov., isolated from volcanic ash.</title>
        <authorList>
            <person name="Lee S.D."/>
            <person name="Yang H."/>
            <person name="Kim I.S."/>
        </authorList>
    </citation>
    <scope>NUCLEOTIDE SEQUENCE [LARGE SCALE GENOMIC DNA]</scope>
    <source>
        <strain evidence="2 3">DLS-62</strain>
    </source>
</reference>
<keyword evidence="3" id="KW-1185">Reference proteome</keyword>
<dbReference type="Proteomes" id="UP001569963">
    <property type="component" value="Unassembled WGS sequence"/>
</dbReference>
<protein>
    <recommendedName>
        <fullName evidence="1">DUF6884 domain-containing protein</fullName>
    </recommendedName>
</protein>
<proteinExistence type="predicted"/>
<comment type="caution">
    <text evidence="2">The sequence shown here is derived from an EMBL/GenBank/DDBJ whole genome shotgun (WGS) entry which is preliminary data.</text>
</comment>
<gene>
    <name evidence="2" type="ORF">SM611_31765</name>
</gene>